<reference evidence="1 2" key="1">
    <citation type="journal article" date="2011" name="J. Bacteriol.">
        <title>Complete genome sequence of Burkholderia rhizoxinica, an endosymbiont of Rhizopus microsporus.</title>
        <authorList>
            <person name="Lackner G."/>
            <person name="Moebius N."/>
            <person name="Partida-Martinez L."/>
            <person name="Hertweck C."/>
        </authorList>
    </citation>
    <scope>NUCLEOTIDE SEQUENCE [LARGE SCALE GENOMIC DNA]</scope>
    <source>
        <strain evidence="2">DSM 19002 / CIP 109453 / HKI 454</strain>
    </source>
</reference>
<dbReference type="Proteomes" id="UP000007437">
    <property type="component" value="Chromosome"/>
</dbReference>
<dbReference type="HOGENOM" id="CLU_1737120_0_0_4"/>
<accession>E5AS06</accession>
<dbReference type="AlphaFoldDB" id="E5AS06"/>
<proteinExistence type="predicted"/>
<evidence type="ECO:0000313" key="2">
    <source>
        <dbReference type="Proteomes" id="UP000007437"/>
    </source>
</evidence>
<evidence type="ECO:0000313" key="1">
    <source>
        <dbReference type="EMBL" id="CBW75388.1"/>
    </source>
</evidence>
<dbReference type="KEGG" id="brh:RBRH_03917"/>
<name>E5AS06_MYCRK</name>
<dbReference type="EMBL" id="FR687359">
    <property type="protein sequence ID" value="CBW75388.1"/>
    <property type="molecule type" value="Genomic_DNA"/>
</dbReference>
<organism evidence="1 2">
    <name type="scientific">Mycetohabitans rhizoxinica (strain DSM 19002 / CIP 109453 / HKI 454)</name>
    <name type="common">Paraburkholderia rhizoxinica</name>
    <dbReference type="NCBI Taxonomy" id="882378"/>
    <lineage>
        <taxon>Bacteria</taxon>
        <taxon>Pseudomonadati</taxon>
        <taxon>Pseudomonadota</taxon>
        <taxon>Betaproteobacteria</taxon>
        <taxon>Burkholderiales</taxon>
        <taxon>Burkholderiaceae</taxon>
        <taxon>Mycetohabitans</taxon>
    </lineage>
</organism>
<protein>
    <submittedName>
        <fullName evidence="1">Uncharacterized protein</fullName>
    </submittedName>
</protein>
<sequence>MAVCTVAHATAARPPALDVWHRRVAPNRGRGGGLRCPCWPHIACHACLPCSTLLSSGGSEGCGAQDGAAREGDAIKTTGEPGYKGKSTPAIGLGTAAWYGRRVHLQSREDCAGRRLAPATASGKAQVPGARLNLRAWASLFQWVQVVAAW</sequence>
<gene>
    <name evidence="1" type="ordered locus">RBRH_03917</name>
</gene>